<evidence type="ECO:0000313" key="3">
    <source>
        <dbReference type="Proteomes" id="UP001158045"/>
    </source>
</evidence>
<dbReference type="Pfam" id="PF13302">
    <property type="entry name" value="Acetyltransf_3"/>
    <property type="match status" value="1"/>
</dbReference>
<comment type="caution">
    <text evidence="2">The sequence shown here is derived from an EMBL/GenBank/DDBJ whole genome shotgun (WGS) entry which is preliminary data.</text>
</comment>
<gene>
    <name evidence="2" type="ORF">QE109_14065</name>
</gene>
<dbReference type="PROSITE" id="PS51186">
    <property type="entry name" value="GNAT"/>
    <property type="match status" value="1"/>
</dbReference>
<feature type="domain" description="N-acetyltransferase" evidence="1">
    <location>
        <begin position="7"/>
        <end position="169"/>
    </location>
</feature>
<dbReference type="PANTHER" id="PTHR43792:SF1">
    <property type="entry name" value="N-ACETYLTRANSFERASE DOMAIN-CONTAINING PROTEIN"/>
    <property type="match status" value="1"/>
</dbReference>
<dbReference type="SUPFAM" id="SSF55729">
    <property type="entry name" value="Acyl-CoA N-acyltransferases (Nat)"/>
    <property type="match status" value="1"/>
</dbReference>
<name>A0ABT6NFR4_9FIRM</name>
<dbReference type="InterPro" id="IPR051531">
    <property type="entry name" value="N-acetyltransferase"/>
</dbReference>
<keyword evidence="3" id="KW-1185">Reference proteome</keyword>
<dbReference type="RefSeq" id="WP_281095177.1">
    <property type="nucleotide sequence ID" value="NZ_JARYZI010000011.1"/>
</dbReference>
<proteinExistence type="predicted"/>
<organism evidence="2 3">
    <name type="scientific">Fusibacter bizertensis</name>
    <dbReference type="NCBI Taxonomy" id="1488331"/>
    <lineage>
        <taxon>Bacteria</taxon>
        <taxon>Bacillati</taxon>
        <taxon>Bacillota</taxon>
        <taxon>Clostridia</taxon>
        <taxon>Eubacteriales</taxon>
        <taxon>Eubacteriales Family XII. Incertae Sedis</taxon>
        <taxon>Fusibacter</taxon>
    </lineage>
</organism>
<evidence type="ECO:0000313" key="2">
    <source>
        <dbReference type="EMBL" id="MDH8679279.1"/>
    </source>
</evidence>
<accession>A0ABT6NFR4</accession>
<dbReference type="InterPro" id="IPR000182">
    <property type="entry name" value="GNAT_dom"/>
</dbReference>
<dbReference type="EMBL" id="JARYZI010000011">
    <property type="protein sequence ID" value="MDH8679279.1"/>
    <property type="molecule type" value="Genomic_DNA"/>
</dbReference>
<protein>
    <submittedName>
        <fullName evidence="2">GNAT family N-acetyltransferase</fullName>
    </submittedName>
</protein>
<dbReference type="Gene3D" id="3.40.630.30">
    <property type="match status" value="1"/>
</dbReference>
<sequence>MIITKRCIITKFEKEHADFYYNLVTDVKVRKYLGGVPSEKHIEESINNFITNSVNMIWVVKEKKSEELIGFIAIDKSEQFQQDEISYEFLPNCWGQGYAIETISEVLEYAFKTENKHELIAITQSKNKRSRNLLEKLGLRIKMTEIMFNEEQSIYQISKDQFLMSCENRHA</sequence>
<dbReference type="PANTHER" id="PTHR43792">
    <property type="entry name" value="GNAT FAMILY, PUTATIVE (AFU_ORTHOLOGUE AFUA_3G00765)-RELATED-RELATED"/>
    <property type="match status" value="1"/>
</dbReference>
<evidence type="ECO:0000259" key="1">
    <source>
        <dbReference type="PROSITE" id="PS51186"/>
    </source>
</evidence>
<dbReference type="Proteomes" id="UP001158045">
    <property type="component" value="Unassembled WGS sequence"/>
</dbReference>
<reference evidence="2 3" key="1">
    <citation type="submission" date="2023-04" db="EMBL/GenBank/DDBJ databases">
        <title>Fusibacter bizertensis strain WBS, isolated from littoral bottom sediments of the Arctic seas - biochemical and genomic analysis.</title>
        <authorList>
            <person name="Brioukhanov A.L."/>
        </authorList>
    </citation>
    <scope>NUCLEOTIDE SEQUENCE [LARGE SCALE GENOMIC DNA]</scope>
    <source>
        <strain evidence="2 3">WBS</strain>
    </source>
</reference>
<dbReference type="InterPro" id="IPR016181">
    <property type="entry name" value="Acyl_CoA_acyltransferase"/>
</dbReference>